<evidence type="ECO:0000313" key="2">
    <source>
        <dbReference type="Proteomes" id="UP000237000"/>
    </source>
</evidence>
<proteinExistence type="predicted"/>
<keyword evidence="2" id="KW-1185">Reference proteome</keyword>
<gene>
    <name evidence="1" type="ORF">TorRG33x02_341550</name>
</gene>
<accession>A0A2P5ATU0</accession>
<dbReference type="Proteomes" id="UP000237000">
    <property type="component" value="Unassembled WGS sequence"/>
</dbReference>
<evidence type="ECO:0000313" key="1">
    <source>
        <dbReference type="EMBL" id="PON39935.1"/>
    </source>
</evidence>
<comment type="caution">
    <text evidence="1">The sequence shown here is derived from an EMBL/GenBank/DDBJ whole genome shotgun (WGS) entry which is preliminary data.</text>
</comment>
<dbReference type="AlphaFoldDB" id="A0A2P5ATU0"/>
<reference evidence="2" key="1">
    <citation type="submission" date="2016-06" db="EMBL/GenBank/DDBJ databases">
        <title>Parallel loss of symbiosis genes in relatives of nitrogen-fixing non-legume Parasponia.</title>
        <authorList>
            <person name="Van Velzen R."/>
            <person name="Holmer R."/>
            <person name="Bu F."/>
            <person name="Rutten L."/>
            <person name="Van Zeijl A."/>
            <person name="Liu W."/>
            <person name="Santuari L."/>
            <person name="Cao Q."/>
            <person name="Sharma T."/>
            <person name="Shen D."/>
            <person name="Roswanjaya Y."/>
            <person name="Wardhani T."/>
            <person name="Kalhor M.S."/>
            <person name="Jansen J."/>
            <person name="Van den Hoogen J."/>
            <person name="Gungor B."/>
            <person name="Hartog M."/>
            <person name="Hontelez J."/>
            <person name="Verver J."/>
            <person name="Yang W.-C."/>
            <person name="Schijlen E."/>
            <person name="Repin R."/>
            <person name="Schilthuizen M."/>
            <person name="Schranz E."/>
            <person name="Heidstra R."/>
            <person name="Miyata K."/>
            <person name="Fedorova E."/>
            <person name="Kohlen W."/>
            <person name="Bisseling T."/>
            <person name="Smit S."/>
            <person name="Geurts R."/>
        </authorList>
    </citation>
    <scope>NUCLEOTIDE SEQUENCE [LARGE SCALE GENOMIC DNA]</scope>
    <source>
        <strain evidence="2">cv. RG33-2</strain>
    </source>
</reference>
<organism evidence="1 2">
    <name type="scientific">Trema orientale</name>
    <name type="common">Charcoal tree</name>
    <name type="synonym">Celtis orientalis</name>
    <dbReference type="NCBI Taxonomy" id="63057"/>
    <lineage>
        <taxon>Eukaryota</taxon>
        <taxon>Viridiplantae</taxon>
        <taxon>Streptophyta</taxon>
        <taxon>Embryophyta</taxon>
        <taxon>Tracheophyta</taxon>
        <taxon>Spermatophyta</taxon>
        <taxon>Magnoliopsida</taxon>
        <taxon>eudicotyledons</taxon>
        <taxon>Gunneridae</taxon>
        <taxon>Pentapetalae</taxon>
        <taxon>rosids</taxon>
        <taxon>fabids</taxon>
        <taxon>Rosales</taxon>
        <taxon>Cannabaceae</taxon>
        <taxon>Trema</taxon>
    </lineage>
</organism>
<dbReference type="InParanoid" id="A0A2P5ATU0"/>
<dbReference type="OrthoDB" id="10409937at2759"/>
<name>A0A2P5ATU0_TREOI</name>
<dbReference type="EMBL" id="JXTC01000702">
    <property type="protein sequence ID" value="PON39935.1"/>
    <property type="molecule type" value="Genomic_DNA"/>
</dbReference>
<sequence length="82" mass="9283">MELPYWWGMVGISISGPWIPWVEPGDVEAAFNPNAKVIPLPTIVSELFEEGIRLWNEALLGTLFNPQIVDKIVRTNPLPELR</sequence>
<protein>
    <submittedName>
        <fullName evidence="1">Uncharacterized protein</fullName>
    </submittedName>
</protein>